<evidence type="ECO:0000313" key="9">
    <source>
        <dbReference type="Proteomes" id="UP001595904"/>
    </source>
</evidence>
<proteinExistence type="inferred from homology"/>
<reference evidence="9" key="1">
    <citation type="journal article" date="2019" name="Int. J. Syst. Evol. Microbiol.">
        <title>The Global Catalogue of Microorganisms (GCM) 10K type strain sequencing project: providing services to taxonomists for standard genome sequencing and annotation.</title>
        <authorList>
            <consortium name="The Broad Institute Genomics Platform"/>
            <consortium name="The Broad Institute Genome Sequencing Center for Infectious Disease"/>
            <person name="Wu L."/>
            <person name="Ma J."/>
        </authorList>
    </citation>
    <scope>NUCLEOTIDE SEQUENCE [LARGE SCALE GENOMIC DNA]</scope>
    <source>
        <strain evidence="9">CGMCC 1.10759</strain>
    </source>
</reference>
<dbReference type="Pfam" id="PF01128">
    <property type="entry name" value="IspD"/>
    <property type="match status" value="1"/>
</dbReference>
<dbReference type="Gene3D" id="3.90.550.10">
    <property type="entry name" value="Spore Coat Polysaccharide Biosynthesis Protein SpsA, Chain A"/>
    <property type="match status" value="1"/>
</dbReference>
<feature type="site" description="Positions MEP for the nucleophilic attack" evidence="7">
    <location>
        <position position="157"/>
    </location>
</feature>
<dbReference type="InterPro" id="IPR001228">
    <property type="entry name" value="IspD"/>
</dbReference>
<dbReference type="RefSeq" id="WP_380601327.1">
    <property type="nucleotide sequence ID" value="NZ_JBHSDU010000014.1"/>
</dbReference>
<comment type="pathway">
    <text evidence="2 7">Isoprenoid biosynthesis; isopentenyl diphosphate biosynthesis via DXP pathway; isopentenyl diphosphate from 1-deoxy-D-xylulose 5-phosphate: step 2/6.</text>
</comment>
<evidence type="ECO:0000256" key="4">
    <source>
        <dbReference type="ARBA" id="ARBA00022679"/>
    </source>
</evidence>
<gene>
    <name evidence="7 8" type="primary">ispD</name>
    <name evidence="8" type="ORF">ACFPN2_24035</name>
</gene>
<name>A0ABV8SZU0_9GAMM</name>
<organism evidence="8 9">
    <name type="scientific">Steroidobacter flavus</name>
    <dbReference type="NCBI Taxonomy" id="1842136"/>
    <lineage>
        <taxon>Bacteria</taxon>
        <taxon>Pseudomonadati</taxon>
        <taxon>Pseudomonadota</taxon>
        <taxon>Gammaproteobacteria</taxon>
        <taxon>Steroidobacterales</taxon>
        <taxon>Steroidobacteraceae</taxon>
        <taxon>Steroidobacter</taxon>
    </lineage>
</organism>
<evidence type="ECO:0000256" key="5">
    <source>
        <dbReference type="ARBA" id="ARBA00022695"/>
    </source>
</evidence>
<evidence type="ECO:0000256" key="6">
    <source>
        <dbReference type="ARBA" id="ARBA00023229"/>
    </source>
</evidence>
<evidence type="ECO:0000256" key="2">
    <source>
        <dbReference type="ARBA" id="ARBA00004787"/>
    </source>
</evidence>
<evidence type="ECO:0000313" key="8">
    <source>
        <dbReference type="EMBL" id="MFC4312173.1"/>
    </source>
</evidence>
<dbReference type="GO" id="GO:0050518">
    <property type="term" value="F:2-C-methyl-D-erythritol 4-phosphate cytidylyltransferase activity"/>
    <property type="evidence" value="ECO:0007669"/>
    <property type="project" value="UniProtKB-EC"/>
</dbReference>
<dbReference type="SUPFAM" id="SSF53448">
    <property type="entry name" value="Nucleotide-diphospho-sugar transferases"/>
    <property type="match status" value="1"/>
</dbReference>
<keyword evidence="4 7" id="KW-0808">Transferase</keyword>
<feature type="site" description="Transition state stabilizer" evidence="7">
    <location>
        <position position="24"/>
    </location>
</feature>
<dbReference type="InterPro" id="IPR029044">
    <property type="entry name" value="Nucleotide-diphossugar_trans"/>
</dbReference>
<dbReference type="PANTHER" id="PTHR32125">
    <property type="entry name" value="2-C-METHYL-D-ERYTHRITOL 4-PHOSPHATE CYTIDYLYLTRANSFERASE, CHLOROPLASTIC"/>
    <property type="match status" value="1"/>
</dbReference>
<dbReference type="PROSITE" id="PS01295">
    <property type="entry name" value="ISPD"/>
    <property type="match status" value="1"/>
</dbReference>
<keyword evidence="6 7" id="KW-0414">Isoprene biosynthesis</keyword>
<dbReference type="InterPro" id="IPR050088">
    <property type="entry name" value="IspD/TarI_cytidylyltransf_bact"/>
</dbReference>
<evidence type="ECO:0000256" key="7">
    <source>
        <dbReference type="HAMAP-Rule" id="MF_00108"/>
    </source>
</evidence>
<dbReference type="InterPro" id="IPR018294">
    <property type="entry name" value="ISPD_synthase_CS"/>
</dbReference>
<evidence type="ECO:0000256" key="3">
    <source>
        <dbReference type="ARBA" id="ARBA00009789"/>
    </source>
</evidence>
<dbReference type="EMBL" id="JBHSDU010000014">
    <property type="protein sequence ID" value="MFC4312173.1"/>
    <property type="molecule type" value="Genomic_DNA"/>
</dbReference>
<comment type="caution">
    <text evidence="8">The sequence shown here is derived from an EMBL/GenBank/DDBJ whole genome shotgun (WGS) entry which is preliminary data.</text>
</comment>
<dbReference type="EC" id="2.7.7.60" evidence="7"/>
<dbReference type="Proteomes" id="UP001595904">
    <property type="component" value="Unassembled WGS sequence"/>
</dbReference>
<keyword evidence="5 7" id="KW-0548">Nucleotidyltransferase</keyword>
<feature type="site" description="Transition state stabilizer" evidence="7">
    <location>
        <position position="17"/>
    </location>
</feature>
<dbReference type="HAMAP" id="MF_00108">
    <property type="entry name" value="IspD"/>
    <property type="match status" value="1"/>
</dbReference>
<dbReference type="InterPro" id="IPR034683">
    <property type="entry name" value="IspD/TarI"/>
</dbReference>
<protein>
    <recommendedName>
        <fullName evidence="7">2-C-methyl-D-erythritol 4-phosphate cytidylyltransferase</fullName>
        <ecNumber evidence="7">2.7.7.60</ecNumber>
    </recommendedName>
    <alternativeName>
        <fullName evidence="7">4-diphosphocytidyl-2C-methyl-D-erythritol synthase</fullName>
    </alternativeName>
    <alternativeName>
        <fullName evidence="7">MEP cytidylyltransferase</fullName>
        <shortName evidence="7">MCT</shortName>
    </alternativeName>
</protein>
<comment type="function">
    <text evidence="7">Catalyzes the formation of 4-diphosphocytidyl-2-C-methyl-D-erythritol from CTP and 2-C-methyl-D-erythritol 4-phosphate (MEP).</text>
</comment>
<dbReference type="PANTHER" id="PTHR32125:SF4">
    <property type="entry name" value="2-C-METHYL-D-ERYTHRITOL 4-PHOSPHATE CYTIDYLYLTRANSFERASE, CHLOROPLASTIC"/>
    <property type="match status" value="1"/>
</dbReference>
<feature type="site" description="Positions MEP for the nucleophilic attack" evidence="7">
    <location>
        <position position="213"/>
    </location>
</feature>
<sequence length="233" mass="24993">MEIRFWVVVPAAGSARRMGAAVPKQYLSLAGRTVIEWSLAPFLAHARTAGIVVALSPGDQHWAQTTLAGDAKVATTIGGTERMDSVLAGLRALQDRAAPDDWVLVHDAARPCLSATDLDRLLNELQDDAVGGLLAAPVVDTLKRADEDGRVSQTVARDKLWRALTPQMFRHVVLQRALESAQTNGVAVTDEAQAVEALGLQPKLVAGDADNIKITLPEDLPRAERILRSRSAS</sequence>
<dbReference type="NCBIfam" id="TIGR00453">
    <property type="entry name" value="ispD"/>
    <property type="match status" value="1"/>
</dbReference>
<keyword evidence="9" id="KW-1185">Reference proteome</keyword>
<dbReference type="CDD" id="cd02516">
    <property type="entry name" value="CDP-ME_synthetase"/>
    <property type="match status" value="1"/>
</dbReference>
<comment type="catalytic activity">
    <reaction evidence="1 7">
        <text>2-C-methyl-D-erythritol 4-phosphate + CTP + H(+) = 4-CDP-2-C-methyl-D-erythritol + diphosphate</text>
        <dbReference type="Rhea" id="RHEA:13429"/>
        <dbReference type="ChEBI" id="CHEBI:15378"/>
        <dbReference type="ChEBI" id="CHEBI:33019"/>
        <dbReference type="ChEBI" id="CHEBI:37563"/>
        <dbReference type="ChEBI" id="CHEBI:57823"/>
        <dbReference type="ChEBI" id="CHEBI:58262"/>
        <dbReference type="EC" id="2.7.7.60"/>
    </reaction>
</comment>
<comment type="similarity">
    <text evidence="3 7">Belongs to the IspD/TarI cytidylyltransferase family. IspD subfamily.</text>
</comment>
<accession>A0ABV8SZU0</accession>
<evidence type="ECO:0000256" key="1">
    <source>
        <dbReference type="ARBA" id="ARBA00001282"/>
    </source>
</evidence>